<protein>
    <submittedName>
        <fullName evidence="2">Uncharacterized protein</fullName>
    </submittedName>
</protein>
<dbReference type="Gene3D" id="1.20.5.340">
    <property type="match status" value="1"/>
</dbReference>
<keyword evidence="1" id="KW-0472">Membrane</keyword>
<dbReference type="STRING" id="405564.SAMN04487905_10614"/>
<dbReference type="RefSeq" id="WP_092601128.1">
    <property type="nucleotide sequence ID" value="NZ_FNJR01000006.1"/>
</dbReference>
<keyword evidence="1" id="KW-1133">Transmembrane helix</keyword>
<proteinExistence type="predicted"/>
<dbReference type="Proteomes" id="UP000199497">
    <property type="component" value="Unassembled WGS sequence"/>
</dbReference>
<evidence type="ECO:0000313" key="2">
    <source>
        <dbReference type="EMBL" id="SDP60544.1"/>
    </source>
</evidence>
<dbReference type="EMBL" id="FNJR01000006">
    <property type="protein sequence ID" value="SDP60544.1"/>
    <property type="molecule type" value="Genomic_DNA"/>
</dbReference>
<dbReference type="OrthoDB" id="3392844at2"/>
<keyword evidence="3" id="KW-1185">Reference proteome</keyword>
<reference evidence="3" key="1">
    <citation type="submission" date="2016-10" db="EMBL/GenBank/DDBJ databases">
        <authorList>
            <person name="Varghese N."/>
            <person name="Submissions S."/>
        </authorList>
    </citation>
    <scope>NUCLEOTIDE SEQUENCE [LARGE SCALE GENOMIC DNA]</scope>
    <source>
        <strain evidence="3">DSM 46732</strain>
    </source>
</reference>
<evidence type="ECO:0000256" key="1">
    <source>
        <dbReference type="SAM" id="Phobius"/>
    </source>
</evidence>
<organism evidence="2 3">
    <name type="scientific">Actinopolyspora xinjiangensis</name>
    <dbReference type="NCBI Taxonomy" id="405564"/>
    <lineage>
        <taxon>Bacteria</taxon>
        <taxon>Bacillati</taxon>
        <taxon>Actinomycetota</taxon>
        <taxon>Actinomycetes</taxon>
        <taxon>Actinopolysporales</taxon>
        <taxon>Actinopolysporaceae</taxon>
        <taxon>Actinopolyspora</taxon>
    </lineage>
</organism>
<name>A0A1H0U300_9ACTN</name>
<dbReference type="AlphaFoldDB" id="A0A1H0U300"/>
<feature type="transmembrane region" description="Helical" evidence="1">
    <location>
        <begin position="88"/>
        <end position="114"/>
    </location>
</feature>
<gene>
    <name evidence="2" type="ORF">SAMN04487905_10614</name>
</gene>
<accession>A0A1H0U300</accession>
<evidence type="ECO:0000313" key="3">
    <source>
        <dbReference type="Proteomes" id="UP000199497"/>
    </source>
</evidence>
<keyword evidence="1" id="KW-0812">Transmembrane</keyword>
<sequence>MPDDNGGVTISATQMYTELQSVHLKLTEIASSLENLTSRFGDHETRLREIEGATVLQKTVESLETKQESVGQTVNDHESRLRTIERRIWTAIGITIALSALASGAAAALARTLIGGS</sequence>